<dbReference type="GO" id="GO:0003964">
    <property type="term" value="F:RNA-directed DNA polymerase activity"/>
    <property type="evidence" value="ECO:0007669"/>
    <property type="project" value="UniProtKB-KW"/>
</dbReference>
<dbReference type="GeneID" id="14924702"/>
<proteinExistence type="predicted"/>
<organism evidence="3 4">
    <name type="scientific">Acanthamoeba castellanii (strain ATCC 30010 / Neff)</name>
    <dbReference type="NCBI Taxonomy" id="1257118"/>
    <lineage>
        <taxon>Eukaryota</taxon>
        <taxon>Amoebozoa</taxon>
        <taxon>Discosea</taxon>
        <taxon>Longamoebia</taxon>
        <taxon>Centramoebida</taxon>
        <taxon>Acanthamoebidae</taxon>
        <taxon>Acanthamoeba</taxon>
    </lineage>
</organism>
<dbReference type="VEuPathDB" id="AmoebaDB:ACA1_073630"/>
<keyword evidence="1" id="KW-0732">Signal</keyword>
<protein>
    <submittedName>
        <fullName evidence="3">Reverse transcriptase</fullName>
    </submittedName>
</protein>
<feature type="domain" description="Reverse transcriptase Ty1/copia-type" evidence="2">
    <location>
        <begin position="5"/>
        <end position="190"/>
    </location>
</feature>
<dbReference type="SUPFAM" id="SSF56672">
    <property type="entry name" value="DNA/RNA polymerases"/>
    <property type="match status" value="1"/>
</dbReference>
<keyword evidence="3" id="KW-0808">Transferase</keyword>
<dbReference type="PANTHER" id="PTHR11439:SF483">
    <property type="entry name" value="PEPTIDE SYNTHASE GLIP-LIKE, PUTATIVE (AFU_ORTHOLOGUE AFUA_3G12920)-RELATED"/>
    <property type="match status" value="1"/>
</dbReference>
<dbReference type="InterPro" id="IPR043502">
    <property type="entry name" value="DNA/RNA_pol_sf"/>
</dbReference>
<dbReference type="STRING" id="1257118.L8HG65"/>
<keyword evidence="3" id="KW-0548">Nucleotidyltransferase</keyword>
<keyword evidence="4" id="KW-1185">Reference proteome</keyword>
<evidence type="ECO:0000259" key="2">
    <source>
        <dbReference type="Pfam" id="PF07727"/>
    </source>
</evidence>
<feature type="chain" id="PRO_5003991204" evidence="1">
    <location>
        <begin position="19"/>
        <end position="447"/>
    </location>
</feature>
<accession>L8HG65</accession>
<sequence length="447" mass="50415">MFLLVVMMEHLQQLLTLAVILNLEVHQMDVENTFLNATLSVHIYVEQPQGFIDLEWLDHVCLLHKSLYGLHQAPLKWNRMMDRHLRSHHFLPTHTNPCIYMLQESSALVIITVYIDNCVIVTPLKHIERAKMVLHDSFRMKDLGQARSILGMEVMRDREEGALYLRQAGKIMEILHDFGMADAKSIGTPMDPGLILHKLKVTAPGHLGKPYRSVVGRLSYLSQATRPDIAFAVNVLSRHVNGYDQSHWGAVKHLLQYLRATKDLTIKYTTSGSHSQSGGLLPVGYADADWGRDVKTRRSMSGILFTLGGSPIQWGARTQKCVATSTMEAELNAIAETIKEAAHLNRITRELFPHIDATLQLYCNNQSAIVIAKSKPGEHTQRTKHYALKLAFLHESVSKLNVDFKYLPTEVMPADVFTKALGRARVVELRSLINLVEPKIESKGRVV</sequence>
<dbReference type="OMA" id="ANIATEH"/>
<dbReference type="EMBL" id="KB007857">
    <property type="protein sequence ID" value="ELR23718.1"/>
    <property type="molecule type" value="Genomic_DNA"/>
</dbReference>
<dbReference type="Pfam" id="PF07727">
    <property type="entry name" value="RVT_2"/>
    <property type="match status" value="1"/>
</dbReference>
<keyword evidence="3" id="KW-0695">RNA-directed DNA polymerase</keyword>
<dbReference type="PANTHER" id="PTHR11439">
    <property type="entry name" value="GAG-POL-RELATED RETROTRANSPOSON"/>
    <property type="match status" value="1"/>
</dbReference>
<dbReference type="KEGG" id="acan:ACA1_073630"/>
<dbReference type="CDD" id="cd09272">
    <property type="entry name" value="RNase_HI_RT_Ty1"/>
    <property type="match status" value="1"/>
</dbReference>
<dbReference type="AlphaFoldDB" id="L8HG65"/>
<reference evidence="3 4" key="1">
    <citation type="journal article" date="2013" name="Genome Biol.">
        <title>Genome of Acanthamoeba castellanii highlights extensive lateral gene transfer and early evolution of tyrosine kinase signaling.</title>
        <authorList>
            <person name="Clarke M."/>
            <person name="Lohan A.J."/>
            <person name="Liu B."/>
            <person name="Lagkouvardos I."/>
            <person name="Roy S."/>
            <person name="Zafar N."/>
            <person name="Bertelli C."/>
            <person name="Schilde C."/>
            <person name="Kianianmomeni A."/>
            <person name="Burglin T.R."/>
            <person name="Frech C."/>
            <person name="Turcotte B."/>
            <person name="Kopec K.O."/>
            <person name="Synnott J.M."/>
            <person name="Choo C."/>
            <person name="Paponov I."/>
            <person name="Finkler A."/>
            <person name="Soon Heng Tan C."/>
            <person name="Hutchins A.P."/>
            <person name="Weinmeier T."/>
            <person name="Rattei T."/>
            <person name="Chu J.S."/>
            <person name="Gimenez G."/>
            <person name="Irimia M."/>
            <person name="Rigden D.J."/>
            <person name="Fitzpatrick D.A."/>
            <person name="Lorenzo-Morales J."/>
            <person name="Bateman A."/>
            <person name="Chiu C.H."/>
            <person name="Tang P."/>
            <person name="Hegemann P."/>
            <person name="Fromm H."/>
            <person name="Raoult D."/>
            <person name="Greub G."/>
            <person name="Miranda-Saavedra D."/>
            <person name="Chen N."/>
            <person name="Nash P."/>
            <person name="Ginger M.L."/>
            <person name="Horn M."/>
            <person name="Schaap P."/>
            <person name="Caler L."/>
            <person name="Loftus B."/>
        </authorList>
    </citation>
    <scope>NUCLEOTIDE SEQUENCE [LARGE SCALE GENOMIC DNA]</scope>
    <source>
        <strain evidence="3 4">Neff</strain>
    </source>
</reference>
<evidence type="ECO:0000313" key="4">
    <source>
        <dbReference type="Proteomes" id="UP000011083"/>
    </source>
</evidence>
<evidence type="ECO:0000256" key="1">
    <source>
        <dbReference type="SAM" id="SignalP"/>
    </source>
</evidence>
<dbReference type="Proteomes" id="UP000011083">
    <property type="component" value="Unassembled WGS sequence"/>
</dbReference>
<evidence type="ECO:0000313" key="3">
    <source>
        <dbReference type="EMBL" id="ELR23718.1"/>
    </source>
</evidence>
<gene>
    <name evidence="3" type="ORF">ACA1_073630</name>
</gene>
<dbReference type="OrthoDB" id="413361at2759"/>
<feature type="signal peptide" evidence="1">
    <location>
        <begin position="1"/>
        <end position="18"/>
    </location>
</feature>
<name>L8HG65_ACACF</name>
<dbReference type="InterPro" id="IPR013103">
    <property type="entry name" value="RVT_2"/>
</dbReference>
<dbReference type="RefSeq" id="XP_004353246.1">
    <property type="nucleotide sequence ID" value="XM_004353194.1"/>
</dbReference>